<reference evidence="1 2" key="1">
    <citation type="journal article" date="2016" name="PLoS ONE">
        <title>Sequence Assembly of Yarrowia lipolytica Strain W29/CLIB89 Shows Transposable Element Diversity.</title>
        <authorList>
            <person name="Magnan C."/>
            <person name="Yu J."/>
            <person name="Chang I."/>
            <person name="Jahn E."/>
            <person name="Kanomata Y."/>
            <person name="Wu J."/>
            <person name="Zeller M."/>
            <person name="Oakes M."/>
            <person name="Baldi P."/>
            <person name="Sandmeyer S."/>
        </authorList>
    </citation>
    <scope>NUCLEOTIDE SEQUENCE [LARGE SCALE GENOMIC DNA]</scope>
    <source>
        <strain evidence="2">CLIB89(W29)</strain>
    </source>
</reference>
<dbReference type="RefSeq" id="XP_068138879.1">
    <property type="nucleotide sequence ID" value="XM_068282778.1"/>
</dbReference>
<sequence>MLTAPPFHPPSFLSTSLICPGHTYASSAGYMKDTNPLSLMNSTVTAVDPYFLAPYVPLRLLLSTVVCMVMGGAVLRIEITGERGADDFNVKTISVDQFMPQVASTLNTVVHSSMPFFSLMRIFLIFHTPYSQFRRYYLAQAKFNVSQTSLKARGFGPVSISGQ</sequence>
<evidence type="ECO:0000313" key="1">
    <source>
        <dbReference type="EMBL" id="AOW04309.1"/>
    </source>
</evidence>
<dbReference type="AlphaFoldDB" id="A0A1D8NF98"/>
<name>A0A1D8NF98_YARLL</name>
<dbReference type="GeneID" id="94583391"/>
<proteinExistence type="predicted"/>
<gene>
    <name evidence="1" type="ORF">YALI1_D24466g</name>
</gene>
<dbReference type="Proteomes" id="UP000182444">
    <property type="component" value="Chromosome 1D"/>
</dbReference>
<dbReference type="EMBL" id="CP017556">
    <property type="protein sequence ID" value="AOW04309.1"/>
    <property type="molecule type" value="Genomic_DNA"/>
</dbReference>
<dbReference type="VEuPathDB" id="FungiDB:YALI1_D24466g"/>
<accession>A0A1D8NF98</accession>
<organism evidence="1 2">
    <name type="scientific">Yarrowia lipolytica</name>
    <name type="common">Candida lipolytica</name>
    <dbReference type="NCBI Taxonomy" id="4952"/>
    <lineage>
        <taxon>Eukaryota</taxon>
        <taxon>Fungi</taxon>
        <taxon>Dikarya</taxon>
        <taxon>Ascomycota</taxon>
        <taxon>Saccharomycotina</taxon>
        <taxon>Dipodascomycetes</taxon>
        <taxon>Dipodascales</taxon>
        <taxon>Dipodascales incertae sedis</taxon>
        <taxon>Yarrowia</taxon>
    </lineage>
</organism>
<protein>
    <submittedName>
        <fullName evidence="1">Uncharacterized protein</fullName>
    </submittedName>
</protein>
<evidence type="ECO:0000313" key="2">
    <source>
        <dbReference type="Proteomes" id="UP000182444"/>
    </source>
</evidence>